<accession>A0ACC3B735</accession>
<protein>
    <submittedName>
        <fullName evidence="1">Uncharacterized protein</fullName>
    </submittedName>
</protein>
<proteinExistence type="predicted"/>
<dbReference type="EMBL" id="JAOPJF010000018">
    <property type="protein sequence ID" value="KAK1146293.1"/>
    <property type="molecule type" value="Genomic_DNA"/>
</dbReference>
<gene>
    <name evidence="1" type="ORF">N8T08_003080</name>
</gene>
<organism evidence="1 2">
    <name type="scientific">Aspergillus melleus</name>
    <dbReference type="NCBI Taxonomy" id="138277"/>
    <lineage>
        <taxon>Eukaryota</taxon>
        <taxon>Fungi</taxon>
        <taxon>Dikarya</taxon>
        <taxon>Ascomycota</taxon>
        <taxon>Pezizomycotina</taxon>
        <taxon>Eurotiomycetes</taxon>
        <taxon>Eurotiomycetidae</taxon>
        <taxon>Eurotiales</taxon>
        <taxon>Aspergillaceae</taxon>
        <taxon>Aspergillus</taxon>
        <taxon>Aspergillus subgen. Circumdati</taxon>
    </lineage>
</organism>
<dbReference type="Proteomes" id="UP001177260">
    <property type="component" value="Unassembled WGS sequence"/>
</dbReference>
<evidence type="ECO:0000313" key="2">
    <source>
        <dbReference type="Proteomes" id="UP001177260"/>
    </source>
</evidence>
<comment type="caution">
    <text evidence="1">The sequence shown here is derived from an EMBL/GenBank/DDBJ whole genome shotgun (WGS) entry which is preliminary data.</text>
</comment>
<reference evidence="1 2" key="1">
    <citation type="journal article" date="2023" name="ACS Omega">
        <title>Identification of the Neoaspergillic Acid Biosynthesis Gene Cluster by Establishing an In Vitro CRISPR-Ribonucleoprotein Genetic System in Aspergillus melleus.</title>
        <authorList>
            <person name="Yuan B."/>
            <person name="Grau M.F."/>
            <person name="Murata R.M."/>
            <person name="Torok T."/>
            <person name="Venkateswaran K."/>
            <person name="Stajich J.E."/>
            <person name="Wang C.C.C."/>
        </authorList>
    </citation>
    <scope>NUCLEOTIDE SEQUENCE [LARGE SCALE GENOMIC DNA]</scope>
    <source>
        <strain evidence="1 2">IMV 1140</strain>
    </source>
</reference>
<sequence length="248" mass="26186">MFDNLDDYAHFLPHTDLQTTDLHQAVRTNDITRLEKTLRNGADVNVQDGQAKTPLQVAVRRQGEDVTVIQLLLRYGADVTGHRGVHGNALTHAALGSPAVMRMLLDHVSAQEHFDLSSANRALCTASEYGRVEIVQLLLARGVSPNAGGTMYGCALEAAAHYGSEGAVQALLAAGADVNLQGGYHGNALQAAARYGRENLVKILLQAGADVNAPGGIYANALTSAIKRDHPQVVAILLEAGATPVQGD</sequence>
<name>A0ACC3B735_9EURO</name>
<evidence type="ECO:0000313" key="1">
    <source>
        <dbReference type="EMBL" id="KAK1146293.1"/>
    </source>
</evidence>
<keyword evidence="2" id="KW-1185">Reference proteome</keyword>